<proteinExistence type="predicted"/>
<feature type="transmembrane region" description="Helical" evidence="6">
    <location>
        <begin position="130"/>
        <end position="147"/>
    </location>
</feature>
<gene>
    <name evidence="7" type="ORF">DES32_2200</name>
</gene>
<evidence type="ECO:0000256" key="5">
    <source>
        <dbReference type="ARBA" id="ARBA00023136"/>
    </source>
</evidence>
<keyword evidence="2" id="KW-1003">Cell membrane</keyword>
<comment type="caution">
    <text evidence="7">The sequence shown here is derived from an EMBL/GenBank/DDBJ whole genome shotgun (WGS) entry which is preliminary data.</text>
</comment>
<evidence type="ECO:0000313" key="7">
    <source>
        <dbReference type="EMBL" id="REF86155.1"/>
    </source>
</evidence>
<keyword evidence="3 6" id="KW-0812">Transmembrane</keyword>
<keyword evidence="4 6" id="KW-1133">Transmembrane helix</keyword>
<feature type="transmembrane region" description="Helical" evidence="6">
    <location>
        <begin position="88"/>
        <end position="118"/>
    </location>
</feature>
<dbReference type="GO" id="GO:0005886">
    <property type="term" value="C:plasma membrane"/>
    <property type="evidence" value="ECO:0007669"/>
    <property type="project" value="UniProtKB-SubCell"/>
</dbReference>
<dbReference type="Pfam" id="PF13520">
    <property type="entry name" value="AA_permease_2"/>
    <property type="match status" value="1"/>
</dbReference>
<dbReference type="PANTHER" id="PTHR42770:SF16">
    <property type="entry name" value="AMINO ACID PERMEASE"/>
    <property type="match status" value="1"/>
</dbReference>
<dbReference type="GO" id="GO:0022857">
    <property type="term" value="F:transmembrane transporter activity"/>
    <property type="evidence" value="ECO:0007669"/>
    <property type="project" value="InterPro"/>
</dbReference>
<reference evidence="7 8" key="1">
    <citation type="submission" date="2018-08" db="EMBL/GenBank/DDBJ databases">
        <title>Genomic Encyclopedia of Type Strains, Phase IV (KMG-IV): sequencing the most valuable type-strain genomes for metagenomic binning, comparative biology and taxonomic classification.</title>
        <authorList>
            <person name="Goeker M."/>
        </authorList>
    </citation>
    <scope>NUCLEOTIDE SEQUENCE [LARGE SCALE GENOMIC DNA]</scope>
    <source>
        <strain evidence="7 8">BW863</strain>
    </source>
</reference>
<dbReference type="AlphaFoldDB" id="A0A3D9YUH6"/>
<feature type="transmembrane region" description="Helical" evidence="6">
    <location>
        <begin position="159"/>
        <end position="182"/>
    </location>
</feature>
<dbReference type="InterPro" id="IPR002293">
    <property type="entry name" value="AA/rel_permease1"/>
</dbReference>
<dbReference type="RefSeq" id="WP_115836722.1">
    <property type="nucleotide sequence ID" value="NZ_CP025086.1"/>
</dbReference>
<feature type="transmembrane region" description="Helical" evidence="6">
    <location>
        <begin position="368"/>
        <end position="387"/>
    </location>
</feature>
<dbReference type="OrthoDB" id="7065842at2"/>
<feature type="transmembrane region" description="Helical" evidence="6">
    <location>
        <begin position="426"/>
        <end position="446"/>
    </location>
</feature>
<feature type="transmembrane region" description="Helical" evidence="6">
    <location>
        <begin position="194"/>
        <end position="213"/>
    </location>
</feature>
<comment type="subcellular location">
    <subcellularLocation>
        <location evidence="1">Cell membrane</location>
        <topology evidence="1">Multi-pass membrane protein</topology>
    </subcellularLocation>
</comment>
<feature type="transmembrane region" description="Helical" evidence="6">
    <location>
        <begin position="21"/>
        <end position="42"/>
    </location>
</feature>
<evidence type="ECO:0000256" key="1">
    <source>
        <dbReference type="ARBA" id="ARBA00004651"/>
    </source>
</evidence>
<keyword evidence="5 6" id="KW-0472">Membrane</keyword>
<dbReference type="PIRSF" id="PIRSF006060">
    <property type="entry name" value="AA_transporter"/>
    <property type="match status" value="1"/>
</dbReference>
<dbReference type="InterPro" id="IPR050367">
    <property type="entry name" value="APC_superfamily"/>
</dbReference>
<evidence type="ECO:0000256" key="2">
    <source>
        <dbReference type="ARBA" id="ARBA00022475"/>
    </source>
</evidence>
<evidence type="ECO:0000313" key="8">
    <source>
        <dbReference type="Proteomes" id="UP000256900"/>
    </source>
</evidence>
<keyword evidence="8" id="KW-1185">Reference proteome</keyword>
<evidence type="ECO:0000256" key="6">
    <source>
        <dbReference type="SAM" id="Phobius"/>
    </source>
</evidence>
<sequence>MATTTTSGKLKANCLGFPELLAQNIALISPTMTAALIVPVMYSNTADWSWLSYTLGTIMLLFVAFNLNQFAKRSTSAGSMYAYICRGLGLTAGAIGGWALIWSYLGISIAGITGFTIFSGKLLSMMGINAPPLLLFVVCIVISWFCAWKNVNLSARAMLICEGISMALIIILGLIVMGHHGFVIDKAQFDTKTIPWSSLGLGVVVAVFSLVGFEAATAFGDEAKNPLKTVPSSVYWSLIISGVFFVFVTYFEIQGTRGYSTTLDKIDQPLNILAQLVHIPLLQIPLSLGAMLSFFALNLSCVSAGGRIIYALGRHGILPPATASSHGTNETPHIAVTIMALLSFTVPTIALLGKQELLDIFNDAGTCAAFGFVTVYALITVAAPVYLKKIGELKPIDMAGCAASLLLLAVPAIGSVYPVPSPPVNYFPYAFLVYLAIGAVWIIAFYRRTPTAPDAIKEDLDQAHARFKNMGDMGVVAGE</sequence>
<feature type="transmembrane region" description="Helical" evidence="6">
    <location>
        <begin position="290"/>
        <end position="313"/>
    </location>
</feature>
<name>A0A3D9YUH6_9HYPH</name>
<feature type="transmembrane region" description="Helical" evidence="6">
    <location>
        <begin position="399"/>
        <end position="420"/>
    </location>
</feature>
<evidence type="ECO:0000256" key="3">
    <source>
        <dbReference type="ARBA" id="ARBA00022692"/>
    </source>
</evidence>
<accession>A0A3D9YUH6</accession>
<dbReference type="Proteomes" id="UP000256900">
    <property type="component" value="Unassembled WGS sequence"/>
</dbReference>
<dbReference type="PANTHER" id="PTHR42770">
    <property type="entry name" value="AMINO ACID TRANSPORTER-RELATED"/>
    <property type="match status" value="1"/>
</dbReference>
<dbReference type="Gene3D" id="1.20.1740.10">
    <property type="entry name" value="Amino acid/polyamine transporter I"/>
    <property type="match status" value="1"/>
</dbReference>
<feature type="transmembrane region" description="Helical" evidence="6">
    <location>
        <begin position="334"/>
        <end position="353"/>
    </location>
</feature>
<evidence type="ECO:0000256" key="4">
    <source>
        <dbReference type="ARBA" id="ARBA00022989"/>
    </source>
</evidence>
<feature type="transmembrane region" description="Helical" evidence="6">
    <location>
        <begin position="48"/>
        <end position="67"/>
    </location>
</feature>
<feature type="transmembrane region" description="Helical" evidence="6">
    <location>
        <begin position="234"/>
        <end position="253"/>
    </location>
</feature>
<protein>
    <submittedName>
        <fullName evidence="7">Amino acid/polyamine/organocation transporter (APC superfamily)</fullName>
    </submittedName>
</protein>
<organism evidence="7 8">
    <name type="scientific">Methylovirgula ligni</name>
    <dbReference type="NCBI Taxonomy" id="569860"/>
    <lineage>
        <taxon>Bacteria</taxon>
        <taxon>Pseudomonadati</taxon>
        <taxon>Pseudomonadota</taxon>
        <taxon>Alphaproteobacteria</taxon>
        <taxon>Hyphomicrobiales</taxon>
        <taxon>Beijerinckiaceae</taxon>
        <taxon>Methylovirgula</taxon>
    </lineage>
</organism>
<dbReference type="EMBL" id="QUMO01000003">
    <property type="protein sequence ID" value="REF86155.1"/>
    <property type="molecule type" value="Genomic_DNA"/>
</dbReference>